<dbReference type="eggNOG" id="COG1804">
    <property type="taxonomic scope" value="Bacteria"/>
</dbReference>
<evidence type="ECO:0000313" key="2">
    <source>
        <dbReference type="EMBL" id="AFA73547.1"/>
    </source>
</evidence>
<dbReference type="GO" id="GO:0008111">
    <property type="term" value="F:alpha-methylacyl-CoA racemase activity"/>
    <property type="evidence" value="ECO:0007669"/>
    <property type="project" value="UniProtKB-EC"/>
</dbReference>
<protein>
    <submittedName>
        <fullName evidence="2">Alpha-methylacyl-CoA racemase</fullName>
        <ecNumber evidence="2">5.1.99.4</ecNumber>
    </submittedName>
</protein>
<organism evidence="2 3">
    <name type="scientific">Gordonia polyisoprenivorans (strain DSM 44266 / VH2)</name>
    <dbReference type="NCBI Taxonomy" id="1112204"/>
    <lineage>
        <taxon>Bacteria</taxon>
        <taxon>Bacillati</taxon>
        <taxon>Actinomycetota</taxon>
        <taxon>Actinomycetes</taxon>
        <taxon>Mycobacteriales</taxon>
        <taxon>Gordoniaceae</taxon>
        <taxon>Gordonia</taxon>
    </lineage>
</organism>
<dbReference type="Pfam" id="PF02515">
    <property type="entry name" value="CoA_transf_3"/>
    <property type="match status" value="1"/>
</dbReference>
<dbReference type="Proteomes" id="UP000009154">
    <property type="component" value="Chromosome"/>
</dbReference>
<dbReference type="SUPFAM" id="SSF89796">
    <property type="entry name" value="CoA-transferase family III (CaiB/BaiF)"/>
    <property type="match status" value="1"/>
</dbReference>
<dbReference type="HOGENOM" id="CLU_033975_5_0_11"/>
<dbReference type="EMBL" id="CP003119">
    <property type="protein sequence ID" value="AFA73547.1"/>
    <property type="molecule type" value="Genomic_DNA"/>
</dbReference>
<dbReference type="PANTHER" id="PTHR48228:SF5">
    <property type="entry name" value="ALPHA-METHYLACYL-COA RACEMASE"/>
    <property type="match status" value="1"/>
</dbReference>
<name>H6N3S6_GORPV</name>
<keyword evidence="2" id="KW-0413">Isomerase</keyword>
<dbReference type="InterPro" id="IPR044855">
    <property type="entry name" value="CoA-Trfase_III_dom3_sf"/>
</dbReference>
<dbReference type="EC" id="5.1.99.4" evidence="2"/>
<dbReference type="KEGG" id="gpo:GPOL_c25180"/>
<dbReference type="PANTHER" id="PTHR48228">
    <property type="entry name" value="SUCCINYL-COA--D-CITRAMALATE COA-TRANSFERASE"/>
    <property type="match status" value="1"/>
</dbReference>
<feature type="region of interest" description="Disordered" evidence="1">
    <location>
        <begin position="311"/>
        <end position="330"/>
    </location>
</feature>
<dbReference type="InterPro" id="IPR003673">
    <property type="entry name" value="CoA-Trfase_fam_III"/>
</dbReference>
<keyword evidence="3" id="KW-1185">Reference proteome</keyword>
<accession>H6N3S6</accession>
<evidence type="ECO:0000313" key="3">
    <source>
        <dbReference type="Proteomes" id="UP000009154"/>
    </source>
</evidence>
<reference evidence="2 3" key="1">
    <citation type="journal article" date="2012" name="Appl. Environ. Microbiol.">
        <title>Involvement of two latex-clearing proteins during rubber degradation and insights into the subsequent degradation pathway revealed by the genome sequence of Gordonia polyisoprenivorans strain VH2.</title>
        <authorList>
            <person name="Hiessl S."/>
            <person name="Schuldes J."/>
            <person name="Thurmer A."/>
            <person name="Halbsguth T."/>
            <person name="Broker D."/>
            <person name="Angelov A."/>
            <person name="Liebl W."/>
            <person name="Daniel R."/>
            <person name="Steinbuchel A."/>
        </authorList>
    </citation>
    <scope>NUCLEOTIDE SEQUENCE [LARGE SCALE GENOMIC DNA]</scope>
    <source>
        <strain evidence="3">DSM 44266 / VH2</strain>
    </source>
</reference>
<dbReference type="STRING" id="1112204.GPOL_c25180"/>
<dbReference type="AlphaFoldDB" id="H6N3S6"/>
<dbReference type="InterPro" id="IPR050509">
    <property type="entry name" value="CoA-transferase_III"/>
</dbReference>
<dbReference type="Gene3D" id="3.40.50.10540">
    <property type="entry name" value="Crotonobetainyl-coa:carnitine coa-transferase, domain 1"/>
    <property type="match status" value="1"/>
</dbReference>
<evidence type="ECO:0000256" key="1">
    <source>
        <dbReference type="SAM" id="MobiDB-lite"/>
    </source>
</evidence>
<dbReference type="Gene3D" id="3.30.1540.10">
    <property type="entry name" value="formyl-coa transferase, domain 3"/>
    <property type="match status" value="1"/>
</dbReference>
<gene>
    <name evidence="2" type="primary">amacr</name>
    <name evidence="2" type="ordered locus">GPOL_c25180</name>
</gene>
<sequence length="346" mass="36983">MLLADLGADVVRIDRPGARGIFPGSAEQNLLNRGKRSIQLNLKDSDDLGMARQLVARADVVIEGFRPGASERMGLGPGDCLALAPHVVYGRMTGWGQDGPIARTAGHDLNYIARTGVLHAIGPASGPPQIPLNMIGDFGGGGMYLVVGILAALHEVDRGQPGQVIDAAIVDGVSHLLAGTHARLASGTWVDRRESNVLDGAAPYYRVYETSDGRYLAVGAIEPQFYREFLAGLGLAIDPETQDDRDTWPAVIDAISARIRSDSLDHWLGVFDGTDACVAPVRSLREAAHDTHLAERGSLIEVDGVLQPGSAPRFSRHQANGFTRPPRPGEHTHAVIADWIAPKNDQ</sequence>
<proteinExistence type="predicted"/>
<dbReference type="InterPro" id="IPR023606">
    <property type="entry name" value="CoA-Trfase_III_dom_1_sf"/>
</dbReference>